<feature type="compositionally biased region" description="Basic and acidic residues" evidence="1">
    <location>
        <begin position="78"/>
        <end position="89"/>
    </location>
</feature>
<feature type="compositionally biased region" description="Low complexity" evidence="1">
    <location>
        <begin position="135"/>
        <end position="160"/>
    </location>
</feature>
<dbReference type="Proteomes" id="UP000077173">
    <property type="component" value="Unassembled WGS sequence"/>
</dbReference>
<proteinExistence type="predicted"/>
<keyword evidence="2" id="KW-1133">Transmembrane helix</keyword>
<keyword evidence="2" id="KW-0812">Transmembrane</keyword>
<dbReference type="AlphaFoldDB" id="A0A176YN63"/>
<evidence type="ECO:0000313" key="4">
    <source>
        <dbReference type="Proteomes" id="UP000077173"/>
    </source>
</evidence>
<evidence type="ECO:0000256" key="1">
    <source>
        <dbReference type="SAM" id="MobiDB-lite"/>
    </source>
</evidence>
<accession>A0A176YN63</accession>
<comment type="caution">
    <text evidence="3">The sequence shown here is derived from an EMBL/GenBank/DDBJ whole genome shotgun (WGS) entry which is preliminary data.</text>
</comment>
<dbReference type="GeneID" id="32582830"/>
<evidence type="ECO:0000313" key="3">
    <source>
        <dbReference type="EMBL" id="OAF07470.1"/>
    </source>
</evidence>
<feature type="compositionally biased region" description="Low complexity" evidence="1">
    <location>
        <begin position="113"/>
        <end position="127"/>
    </location>
</feature>
<feature type="compositionally biased region" description="Pro residues" evidence="1">
    <location>
        <begin position="101"/>
        <end position="112"/>
    </location>
</feature>
<evidence type="ECO:0000256" key="2">
    <source>
        <dbReference type="SAM" id="Phobius"/>
    </source>
</evidence>
<feature type="compositionally biased region" description="Pro residues" evidence="1">
    <location>
        <begin position="161"/>
        <end position="173"/>
    </location>
</feature>
<dbReference type="EMBL" id="LSEF01000113">
    <property type="protein sequence ID" value="OAF07470.1"/>
    <property type="molecule type" value="Genomic_DNA"/>
</dbReference>
<name>A0A176YN63_9BRAD</name>
<reference evidence="3 4" key="1">
    <citation type="submission" date="2016-02" db="EMBL/GenBank/DDBJ databases">
        <title>Draft genome sequence of the strain BR 10247T Bradyrhizobium neotropicale isolated from nodules of Centrolobium paraense.</title>
        <authorList>
            <person name="Simoes-Araujo J.L."/>
            <person name="Barauna A.C."/>
            <person name="Silva K."/>
            <person name="Zilli J.E."/>
        </authorList>
    </citation>
    <scope>NUCLEOTIDE SEQUENCE [LARGE SCALE GENOMIC DNA]</scope>
    <source>
        <strain evidence="3 4">BR 10247</strain>
    </source>
</reference>
<feature type="transmembrane region" description="Helical" evidence="2">
    <location>
        <begin position="12"/>
        <end position="29"/>
    </location>
</feature>
<dbReference type="RefSeq" id="WP_063681821.1">
    <property type="nucleotide sequence ID" value="NZ_LSEF01000113.1"/>
</dbReference>
<sequence length="322" mass="34356">MELRRIIRTDIAASAIAHLTLVGLIILISEVHPFRAAPPETVSVDIVTPEQVQEQVKEQEAKEEAKEKTPEAPLPDLKLPKLDFNDKAEATAPSAKQSAPAPSPSPAPPASPEPQRQQAQPQPSSAAKQREANVQPQEQATPQPQATQQPQTARSAQPQPTQQPPPVPPPPQAEKPAYAAPEPDVTVKYGVMLGLPPDLSLAPKDAPKDDGGDAKDSIAAKLPAEVVAEFRRHLRSCAKLPAGVAPGDNVHIKLRAVMATDGTLARAPVLIEASASAKGPLLMQSAMSALLACQPYKMLPVDKYQEWKVMDLPFTPRDFGGS</sequence>
<gene>
    <name evidence="3" type="ORF">AXW67_30080</name>
</gene>
<feature type="compositionally biased region" description="Basic and acidic residues" evidence="1">
    <location>
        <begin position="55"/>
        <end position="70"/>
    </location>
</feature>
<organism evidence="3 4">
    <name type="scientific">Bradyrhizobium neotropicale</name>
    <dbReference type="NCBI Taxonomy" id="1497615"/>
    <lineage>
        <taxon>Bacteria</taxon>
        <taxon>Pseudomonadati</taxon>
        <taxon>Pseudomonadota</taxon>
        <taxon>Alphaproteobacteria</taxon>
        <taxon>Hyphomicrobiales</taxon>
        <taxon>Nitrobacteraceae</taxon>
        <taxon>Bradyrhizobium</taxon>
    </lineage>
</organism>
<keyword evidence="2" id="KW-0472">Membrane</keyword>
<keyword evidence="4" id="KW-1185">Reference proteome</keyword>
<evidence type="ECO:0008006" key="5">
    <source>
        <dbReference type="Google" id="ProtNLM"/>
    </source>
</evidence>
<protein>
    <recommendedName>
        <fullName evidence="5">Protein TolA</fullName>
    </recommendedName>
</protein>
<feature type="region of interest" description="Disordered" evidence="1">
    <location>
        <begin position="53"/>
        <end position="178"/>
    </location>
</feature>